<keyword evidence="2" id="KW-1185">Reference proteome</keyword>
<name>A0A067W4S9_9HYPH</name>
<comment type="caution">
    <text evidence="1">The sequence shown here is derived from an EMBL/GenBank/DDBJ whole genome shotgun (WGS) entry which is preliminary data.</text>
</comment>
<dbReference type="HOGENOM" id="CLU_3180612_0_0_5"/>
<accession>A0A067W4S9</accession>
<evidence type="ECO:0000313" key="2">
    <source>
        <dbReference type="Proteomes" id="UP000027015"/>
    </source>
</evidence>
<dbReference type="Proteomes" id="UP000027015">
    <property type="component" value="Unassembled WGS sequence"/>
</dbReference>
<protein>
    <submittedName>
        <fullName evidence="1">Uncharacterized protein</fullName>
    </submittedName>
</protein>
<dbReference type="PATRIC" id="fig|1134510.3.peg.1543"/>
<evidence type="ECO:0000313" key="1">
    <source>
        <dbReference type="EMBL" id="KEC54749.1"/>
    </source>
</evidence>
<reference evidence="1 2" key="1">
    <citation type="submission" date="2012-04" db="EMBL/GenBank/DDBJ databases">
        <title>The Genome Sequence of Bartonella koehlerae C-29.</title>
        <authorList>
            <consortium name="The Broad Institute Genome Sequencing Platform"/>
            <consortium name="The Broad Institute Genome Sequencing Center for Infectious Disease"/>
            <person name="Feldgarden M."/>
            <person name="Kirby J."/>
            <person name="Kosoy M."/>
            <person name="Birtles R."/>
            <person name="Probert W.S."/>
            <person name="Chiaraviglio L."/>
            <person name="Walker B."/>
            <person name="Young S.K."/>
            <person name="Zeng Q."/>
            <person name="Gargeya S."/>
            <person name="Fitzgerald M."/>
            <person name="Haas B."/>
            <person name="Abouelleil A."/>
            <person name="Alvarado L."/>
            <person name="Arachchi H.M."/>
            <person name="Berlin A.M."/>
            <person name="Chapman S.B."/>
            <person name="Goldberg J."/>
            <person name="Griggs A."/>
            <person name="Gujja S."/>
            <person name="Hansen M."/>
            <person name="Howarth C."/>
            <person name="Imamovic A."/>
            <person name="Larimer J."/>
            <person name="McCowen C."/>
            <person name="Montmayeur A."/>
            <person name="Murphy C."/>
            <person name="Neiman D."/>
            <person name="Pearson M."/>
            <person name="Priest M."/>
            <person name="Roberts A."/>
            <person name="Saif S."/>
            <person name="Shea T."/>
            <person name="Sisk P."/>
            <person name="Sykes S."/>
            <person name="Wortman J."/>
            <person name="Nusbaum C."/>
            <person name="Birren B."/>
        </authorList>
    </citation>
    <scope>NUCLEOTIDE SEQUENCE [LARGE SCALE GENOMIC DNA]</scope>
    <source>
        <strain evidence="1 2">C-29</strain>
    </source>
</reference>
<sequence>MFSGMHLITPVAFFFILMKMKDCFFTQSSTRIKLQYQTLLNIANNF</sequence>
<gene>
    <name evidence="1" type="ORF">O9A_01363</name>
</gene>
<dbReference type="AlphaFoldDB" id="A0A067W4S9"/>
<dbReference type="EMBL" id="AHPL01000010">
    <property type="protein sequence ID" value="KEC54749.1"/>
    <property type="molecule type" value="Genomic_DNA"/>
</dbReference>
<proteinExistence type="predicted"/>
<organism evidence="1 2">
    <name type="scientific">Bartonella koehlerae C-29</name>
    <dbReference type="NCBI Taxonomy" id="1134510"/>
    <lineage>
        <taxon>Bacteria</taxon>
        <taxon>Pseudomonadati</taxon>
        <taxon>Pseudomonadota</taxon>
        <taxon>Alphaproteobacteria</taxon>
        <taxon>Hyphomicrobiales</taxon>
        <taxon>Bartonellaceae</taxon>
        <taxon>Bartonella</taxon>
    </lineage>
</organism>